<evidence type="ECO:0000259" key="2">
    <source>
        <dbReference type="Pfam" id="PF11972"/>
    </source>
</evidence>
<dbReference type="AlphaFoldDB" id="A0A7W9AUJ5"/>
<evidence type="ECO:0000313" key="3">
    <source>
        <dbReference type="EMBL" id="MBB5700855.1"/>
    </source>
</evidence>
<evidence type="ECO:0000313" key="4">
    <source>
        <dbReference type="Proteomes" id="UP000555546"/>
    </source>
</evidence>
<comment type="caution">
    <text evidence="3">The sequence shown here is derived from an EMBL/GenBank/DDBJ whole genome shotgun (WGS) entry which is preliminary data.</text>
</comment>
<dbReference type="Pfam" id="PF11972">
    <property type="entry name" value="HTH_13"/>
    <property type="match status" value="1"/>
</dbReference>
<keyword evidence="4" id="KW-1185">Reference proteome</keyword>
<accession>A0A7W9AUJ5</accession>
<dbReference type="InterPro" id="IPR011670">
    <property type="entry name" value="DUF1612"/>
</dbReference>
<dbReference type="RefSeq" id="WP_183648092.1">
    <property type="nucleotide sequence ID" value="NZ_JACIJG010000002.1"/>
</dbReference>
<dbReference type="NCBIfam" id="NF040876">
    <property type="entry name" value="RHE_PE00001_fam"/>
    <property type="match status" value="1"/>
</dbReference>
<feature type="domain" description="DUF1612" evidence="1">
    <location>
        <begin position="171"/>
        <end position="297"/>
    </location>
</feature>
<name>A0A7W9AUJ5_9HYPH</name>
<dbReference type="Pfam" id="PF07756">
    <property type="entry name" value="DUF1612"/>
    <property type="match status" value="1"/>
</dbReference>
<gene>
    <name evidence="3" type="ORF">FHS76_000698</name>
</gene>
<proteinExistence type="predicted"/>
<feature type="domain" description="HTH DNA binding" evidence="2">
    <location>
        <begin position="305"/>
        <end position="358"/>
    </location>
</feature>
<sequence length="358" mass="40504">MAYEIDNLPFEEFFVPVSKATAAVVRLDERISRSPIRDGMVARMHMQDAVASMWLEGELVHMEDLVLHDALMDSRMPSHALTIAHAVLRMRRQIAGRSESWALSSAGIQQLLGRAVDTAPDREIASSTVAETADADPLLDDIDSLLARTDALLKNAVPDTAKPDVVSRDALLYDDDWDEDARLEAWRNCLTSTRHLPPLMRAAIIHDAWFSMEVLQRSSWIGRLLTSAFLRQSGIATSHLPSISLGLRSRRPDDRRSPNRLTRLRSFFESIEDAADTMMKEHDRLLLAREQMQRKLKGRRSNSRLPQLMELVLRSPLVSSQMVEKELQVTQQGALKLIAELNLREITGRGRFRAWGIL</sequence>
<dbReference type="InterPro" id="IPR048017">
    <property type="entry name" value="Y4cF-like"/>
</dbReference>
<organism evidence="3 4">
    <name type="scientific">Brucella daejeonensis</name>
    <dbReference type="NCBI Taxonomy" id="659015"/>
    <lineage>
        <taxon>Bacteria</taxon>
        <taxon>Pseudomonadati</taxon>
        <taxon>Pseudomonadota</taxon>
        <taxon>Alphaproteobacteria</taxon>
        <taxon>Hyphomicrobiales</taxon>
        <taxon>Brucellaceae</taxon>
        <taxon>Brucella/Ochrobactrum group</taxon>
        <taxon>Brucella</taxon>
    </lineage>
</organism>
<dbReference type="EMBL" id="JACIJG010000002">
    <property type="protein sequence ID" value="MBB5700855.1"/>
    <property type="molecule type" value="Genomic_DNA"/>
</dbReference>
<evidence type="ECO:0008006" key="5">
    <source>
        <dbReference type="Google" id="ProtNLM"/>
    </source>
</evidence>
<dbReference type="Proteomes" id="UP000555546">
    <property type="component" value="Unassembled WGS sequence"/>
</dbReference>
<dbReference type="InterPro" id="IPR021068">
    <property type="entry name" value="HTH_DNA-bd"/>
</dbReference>
<evidence type="ECO:0000259" key="1">
    <source>
        <dbReference type="Pfam" id="PF07756"/>
    </source>
</evidence>
<protein>
    <recommendedName>
        <fullName evidence="5">HTH DNA binding domain-containing protein</fullName>
    </recommendedName>
</protein>
<reference evidence="3 4" key="1">
    <citation type="submission" date="2020-08" db="EMBL/GenBank/DDBJ databases">
        <title>Genomic Encyclopedia of Type Strains, Phase IV (KMG-IV): sequencing the most valuable type-strain genomes for metagenomic binning, comparative biology and taxonomic classification.</title>
        <authorList>
            <person name="Goeker M."/>
        </authorList>
    </citation>
    <scope>NUCLEOTIDE SEQUENCE [LARGE SCALE GENOMIC DNA]</scope>
    <source>
        <strain evidence="3 4">DSM 26944</strain>
    </source>
</reference>